<dbReference type="OrthoDB" id="1180078at2759"/>
<dbReference type="Pfam" id="PF03107">
    <property type="entry name" value="C1_2"/>
    <property type="match status" value="1"/>
</dbReference>
<feature type="domain" description="DC1" evidence="2">
    <location>
        <begin position="108"/>
        <end position="163"/>
    </location>
</feature>
<proteinExistence type="predicted"/>
<dbReference type="AlphaFoldDB" id="A0A5N5HZ12"/>
<reference evidence="4" key="2">
    <citation type="submission" date="2019-10" db="EMBL/GenBank/DDBJ databases">
        <title>A de novo genome assembly of a pear dwarfing rootstock.</title>
        <authorList>
            <person name="Wang F."/>
            <person name="Wang J."/>
            <person name="Li S."/>
            <person name="Zhang Y."/>
            <person name="Fang M."/>
            <person name="Ma L."/>
            <person name="Zhao Y."/>
            <person name="Jiang S."/>
        </authorList>
    </citation>
    <scope>NUCLEOTIDE SEQUENCE [LARGE SCALE GENOMIC DNA]</scope>
</reference>
<name>A0A5N5HZ12_9ROSA</name>
<evidence type="ECO:0000259" key="2">
    <source>
        <dbReference type="Pfam" id="PF03107"/>
    </source>
</evidence>
<keyword evidence="1" id="KW-0677">Repeat</keyword>
<dbReference type="EMBL" id="SMOL01000143">
    <property type="protein sequence ID" value="KAB2631421.1"/>
    <property type="molecule type" value="Genomic_DNA"/>
</dbReference>
<gene>
    <name evidence="3" type="ORF">D8674_008940</name>
</gene>
<reference evidence="3 4" key="3">
    <citation type="submission" date="2019-11" db="EMBL/GenBank/DDBJ databases">
        <title>A de novo genome assembly of a pear dwarfing rootstock.</title>
        <authorList>
            <person name="Wang F."/>
            <person name="Wang J."/>
            <person name="Li S."/>
            <person name="Zhang Y."/>
            <person name="Fang M."/>
            <person name="Ma L."/>
            <person name="Zhao Y."/>
            <person name="Jiang S."/>
        </authorList>
    </citation>
    <scope>NUCLEOTIDE SEQUENCE [LARGE SCALE GENOMIC DNA]</scope>
    <source>
        <strain evidence="3">S2</strain>
        <tissue evidence="3">Leaf</tissue>
    </source>
</reference>
<evidence type="ECO:0000313" key="3">
    <source>
        <dbReference type="EMBL" id="KAB2631421.1"/>
    </source>
</evidence>
<evidence type="ECO:0000313" key="4">
    <source>
        <dbReference type="Proteomes" id="UP000327157"/>
    </source>
</evidence>
<sequence>MSRIFVPSVTSWSTKHVLIRYHTALGSDAYPRDQFCKTCYTNTDSCRAVYYCRRCGYVADTLCAFEELTDTFDDDNADDDGDLIPGQEQWNTVDDQRESAAAQQIKHFSHDQHFLVLSYAVRDLDGTITCDGCMQPITMSTGAFYSCCAEEEQCRFYLHQTCAHLPRTRLHPLHRHQITLLSAAPSFDTKASLTIVTNATYTLTSNGFLFQTLLSMTLIGTRSSSTFIRTKKIARVVVFLVRTYKYLNLTLNLTYHPVPNELGDYYCEICEGERDPTHWFYYSTDCGFDIHPHCLLGRYPQVKLGSSYKHNAHPHPVPLVDKRKSAIPFDKRESILDCQLCGEPCEGLVFECAECNISIH</sequence>
<organism evidence="3 4">
    <name type="scientific">Pyrus ussuriensis x Pyrus communis</name>
    <dbReference type="NCBI Taxonomy" id="2448454"/>
    <lineage>
        <taxon>Eukaryota</taxon>
        <taxon>Viridiplantae</taxon>
        <taxon>Streptophyta</taxon>
        <taxon>Embryophyta</taxon>
        <taxon>Tracheophyta</taxon>
        <taxon>Spermatophyta</taxon>
        <taxon>Magnoliopsida</taxon>
        <taxon>eudicotyledons</taxon>
        <taxon>Gunneridae</taxon>
        <taxon>Pentapetalae</taxon>
        <taxon>rosids</taxon>
        <taxon>fabids</taxon>
        <taxon>Rosales</taxon>
        <taxon>Rosaceae</taxon>
        <taxon>Amygdaloideae</taxon>
        <taxon>Maleae</taxon>
        <taxon>Pyrus</taxon>
    </lineage>
</organism>
<reference evidence="3 4" key="1">
    <citation type="submission" date="2019-09" db="EMBL/GenBank/DDBJ databases">
        <authorList>
            <person name="Ou C."/>
        </authorList>
    </citation>
    <scope>NUCLEOTIDE SEQUENCE [LARGE SCALE GENOMIC DNA]</scope>
    <source>
        <strain evidence="3">S2</strain>
        <tissue evidence="3">Leaf</tissue>
    </source>
</reference>
<comment type="caution">
    <text evidence="3">The sequence shown here is derived from an EMBL/GenBank/DDBJ whole genome shotgun (WGS) entry which is preliminary data.</text>
</comment>
<accession>A0A5N5HZ12</accession>
<dbReference type="PANTHER" id="PTHR32410">
    <property type="entry name" value="CYSTEINE/HISTIDINE-RICH C1 DOMAIN FAMILY PROTEIN"/>
    <property type="match status" value="1"/>
</dbReference>
<keyword evidence="4" id="KW-1185">Reference proteome</keyword>
<dbReference type="PANTHER" id="PTHR32410:SF216">
    <property type="entry name" value="PHORBOL-ESTER_DAG-TYPE DOMAIN-CONTAINING PROTEIN"/>
    <property type="match status" value="1"/>
</dbReference>
<dbReference type="InterPro" id="IPR046349">
    <property type="entry name" value="C1-like_sf"/>
</dbReference>
<dbReference type="SUPFAM" id="SSF57889">
    <property type="entry name" value="Cysteine-rich domain"/>
    <property type="match status" value="2"/>
</dbReference>
<dbReference type="Proteomes" id="UP000327157">
    <property type="component" value="Chromosome 12"/>
</dbReference>
<protein>
    <recommendedName>
        <fullName evidence="2">DC1 domain-containing protein</fullName>
    </recommendedName>
</protein>
<dbReference type="InterPro" id="IPR053192">
    <property type="entry name" value="Vacuole_Formation_Reg"/>
</dbReference>
<evidence type="ECO:0000256" key="1">
    <source>
        <dbReference type="ARBA" id="ARBA00022737"/>
    </source>
</evidence>
<dbReference type="InterPro" id="IPR004146">
    <property type="entry name" value="DC1"/>
</dbReference>